<gene>
    <name evidence="2" type="ORF">kustc1006</name>
</gene>
<evidence type="ECO:0000313" key="2">
    <source>
        <dbReference type="EMBL" id="CAJ71751.1"/>
    </source>
</evidence>
<dbReference type="GO" id="GO:0005737">
    <property type="term" value="C:cytoplasm"/>
    <property type="evidence" value="ECO:0007669"/>
    <property type="project" value="TreeGrafter"/>
</dbReference>
<reference evidence="2" key="1">
    <citation type="journal article" date="2006" name="Nature">
        <title>Deciphering the evolution and metabolism of an anammox bacterium from a community genome.</title>
        <authorList>
            <person name="Strous M."/>
            <person name="Pelletier E."/>
            <person name="Mangenot S."/>
            <person name="Rattei T."/>
            <person name="Lehner A."/>
            <person name="Taylor M.W."/>
            <person name="Horn M."/>
            <person name="Daims H."/>
            <person name="Bartol-Mavel D."/>
            <person name="Wincker P."/>
            <person name="Barbe V."/>
            <person name="Fonknechten N."/>
            <person name="Vallenet D."/>
            <person name="Segurens B."/>
            <person name="Schenowitz-Truong C."/>
            <person name="Medigue C."/>
            <person name="Collingro A."/>
            <person name="Snel B."/>
            <person name="Dutilh B.E."/>
            <person name="OpDenCamp H.J.M."/>
            <person name="vanDerDrift C."/>
            <person name="Cirpus I."/>
            <person name="vanDePas-Schoonen K.T."/>
            <person name="Harhangi H.R."/>
            <person name="vanNiftrik L."/>
            <person name="Schmid M."/>
            <person name="Keltjens J."/>
            <person name="vanDeVossenberg J."/>
            <person name="Kartal B."/>
            <person name="Meier H."/>
            <person name="Frishman D."/>
            <person name="Huynen M.A."/>
            <person name="Mewes H."/>
            <person name="Weissenbach J."/>
            <person name="Jetten M.S.M."/>
            <person name="Wagner M."/>
            <person name="LePaslier D."/>
        </authorList>
    </citation>
    <scope>NUCLEOTIDE SEQUENCE</scope>
</reference>
<dbReference type="InterPro" id="IPR004843">
    <property type="entry name" value="Calcineurin-like_PHP"/>
</dbReference>
<dbReference type="GO" id="GO:0016791">
    <property type="term" value="F:phosphatase activity"/>
    <property type="evidence" value="ECO:0007669"/>
    <property type="project" value="TreeGrafter"/>
</dbReference>
<dbReference type="InterPro" id="IPR011152">
    <property type="entry name" value="Pesterase_MJ0912"/>
</dbReference>
<dbReference type="InterPro" id="IPR029052">
    <property type="entry name" value="Metallo-depent_PP-like"/>
</dbReference>
<dbReference type="PANTHER" id="PTHR42850">
    <property type="entry name" value="METALLOPHOSPHOESTERASE"/>
    <property type="match status" value="1"/>
</dbReference>
<dbReference type="AlphaFoldDB" id="Q1PWZ3"/>
<dbReference type="EMBL" id="CT573073">
    <property type="protein sequence ID" value="CAJ71751.1"/>
    <property type="molecule type" value="Genomic_DNA"/>
</dbReference>
<accession>Q1PWZ3</accession>
<organism evidence="2">
    <name type="scientific">Kuenenia stuttgartiensis</name>
    <dbReference type="NCBI Taxonomy" id="174633"/>
    <lineage>
        <taxon>Bacteria</taxon>
        <taxon>Pseudomonadati</taxon>
        <taxon>Planctomycetota</taxon>
        <taxon>Candidatus Brocadiia</taxon>
        <taxon>Candidatus Brocadiales</taxon>
        <taxon>Candidatus Brocadiaceae</taxon>
        <taxon>Candidatus Kuenenia</taxon>
    </lineage>
</organism>
<dbReference type="InterPro" id="IPR050126">
    <property type="entry name" value="Ap4A_hydrolase"/>
</dbReference>
<dbReference type="PIRSF" id="PIRSF000883">
    <property type="entry name" value="Pesterase_MJ0912"/>
    <property type="match status" value="1"/>
</dbReference>
<proteinExistence type="predicted"/>
<protein>
    <recommendedName>
        <fullName evidence="1">Calcineurin-like phosphoesterase domain-containing protein</fullName>
    </recommendedName>
</protein>
<feature type="domain" description="Calcineurin-like phosphoesterase" evidence="1">
    <location>
        <begin position="10"/>
        <end position="200"/>
    </location>
</feature>
<sequence>MMESKLLKNIIISDIHGNVDSLIAFIKEIAKKEGTIDRLLIAGDIVGYGASPNECCDIVRYMKYGKRKVPIERIYKIIEQINPETSPDRDFMDAIQLMEKKCVVIGGNHDKQVVGEPSLTSEMNPVAQAAADWTKGVLTKENYTFLKRLSLRKKFKHEGFEIVHSTPSYPIGYEYAKNASVLKYTTLWSKITFGGHTHRPAAYIYTKEKRLVNASVLIPTDNYDMRLMVIEKECSDKTESFTVDQNNDWKYYVNVGSLGQPRDGNPDGCYVVFDSTLNQISFRRVRYNAEAASRRITEAKLPNELAQRVLKGV</sequence>
<evidence type="ECO:0000259" key="1">
    <source>
        <dbReference type="Pfam" id="PF00149"/>
    </source>
</evidence>
<dbReference type="PANTHER" id="PTHR42850:SF2">
    <property type="entry name" value="BLL5683 PROTEIN"/>
    <property type="match status" value="1"/>
</dbReference>
<dbReference type="SUPFAM" id="SSF56300">
    <property type="entry name" value="Metallo-dependent phosphatases"/>
    <property type="match status" value="2"/>
</dbReference>
<name>Q1PWZ3_KUEST</name>
<dbReference type="Gene3D" id="3.60.21.10">
    <property type="match status" value="2"/>
</dbReference>
<reference evidence="2" key="2">
    <citation type="submission" date="2006-01" db="EMBL/GenBank/DDBJ databases">
        <authorList>
            <person name="Genoscope"/>
        </authorList>
    </citation>
    <scope>NUCLEOTIDE SEQUENCE</scope>
</reference>
<dbReference type="Pfam" id="PF00149">
    <property type="entry name" value="Metallophos"/>
    <property type="match status" value="1"/>
</dbReference>
<dbReference type="CDD" id="cd00838">
    <property type="entry name" value="MPP_superfamily"/>
    <property type="match status" value="1"/>
</dbReference>